<gene>
    <name evidence="7" type="ORF">RFN29_08245</name>
</gene>
<evidence type="ECO:0000256" key="2">
    <source>
        <dbReference type="ARBA" id="ARBA00022475"/>
    </source>
</evidence>
<dbReference type="PANTHER" id="PTHR39087:SF2">
    <property type="entry name" value="UPF0104 MEMBRANE PROTEIN MJ1595"/>
    <property type="match status" value="1"/>
</dbReference>
<reference evidence="7 8" key="1">
    <citation type="submission" date="2023-08" db="EMBL/GenBank/DDBJ databases">
        <title>Implementing the SeqCode for naming new Mesorhizobium species isolated from Vachellia karroo root nodules.</title>
        <authorList>
            <person name="Van Lill M."/>
        </authorList>
    </citation>
    <scope>NUCLEOTIDE SEQUENCE [LARGE SCALE GENOMIC DNA]</scope>
    <source>
        <strain evidence="7 8">VK22B</strain>
    </source>
</reference>
<protein>
    <submittedName>
        <fullName evidence="7">Lysylphosphatidylglycerol synthase transmembrane domain-containing protein</fullName>
    </submittedName>
</protein>
<evidence type="ECO:0000256" key="1">
    <source>
        <dbReference type="ARBA" id="ARBA00004651"/>
    </source>
</evidence>
<dbReference type="RefSeq" id="WP_320225608.1">
    <property type="nucleotide sequence ID" value="NZ_JAVIJC010000006.1"/>
</dbReference>
<dbReference type="InterPro" id="IPR022791">
    <property type="entry name" value="L-PG_synthase/AglD"/>
</dbReference>
<feature type="transmembrane region" description="Helical" evidence="6">
    <location>
        <begin position="307"/>
        <end position="331"/>
    </location>
</feature>
<dbReference type="NCBIfam" id="TIGR00374">
    <property type="entry name" value="flippase-like domain"/>
    <property type="match status" value="1"/>
</dbReference>
<keyword evidence="4 6" id="KW-1133">Transmembrane helix</keyword>
<organism evidence="7 8">
    <name type="scientific">Mesorhizobium captivum</name>
    <dbReference type="NCBI Taxonomy" id="3072319"/>
    <lineage>
        <taxon>Bacteria</taxon>
        <taxon>Pseudomonadati</taxon>
        <taxon>Pseudomonadota</taxon>
        <taxon>Alphaproteobacteria</taxon>
        <taxon>Hyphomicrobiales</taxon>
        <taxon>Phyllobacteriaceae</taxon>
        <taxon>Mesorhizobium</taxon>
    </lineage>
</organism>
<evidence type="ECO:0000256" key="4">
    <source>
        <dbReference type="ARBA" id="ARBA00022989"/>
    </source>
</evidence>
<sequence>MARLVGGSVTGQQTAPPARRLGRSAVGWVISIACLAFIASKVDLGQATRALQAYSWPYLVPALAGLAFGYCQRVIRWAVMLSSAGEAVNPSRCAAPFLGSITLNNVLPLRAGDIVRATVFPAAIGVPRTAAISSIVLERLLDLLTLAFCLTVGATVLGGVKLPTWLVDGTVLLVVVGGLILLAVLLFSGPIARRLSQAAKARSADDLVAKLLRAGASMLDGFRQMSAPRPLFAVLVLSLLAWLGEATCFYFVMLGFGLTYPPVAALLVMAFVTLSTLVPSSPGYVGPFHLAAFSIMTLLGAREDVATSFAVISHLMLWVPTTVAGGIAMLLRPEIFRVAAAERSRGA</sequence>
<keyword evidence="8" id="KW-1185">Reference proteome</keyword>
<evidence type="ECO:0000313" key="8">
    <source>
        <dbReference type="Proteomes" id="UP001271249"/>
    </source>
</evidence>
<evidence type="ECO:0000256" key="3">
    <source>
        <dbReference type="ARBA" id="ARBA00022692"/>
    </source>
</evidence>
<dbReference type="PROSITE" id="PS51257">
    <property type="entry name" value="PROKAR_LIPOPROTEIN"/>
    <property type="match status" value="1"/>
</dbReference>
<keyword evidence="5 6" id="KW-0472">Membrane</keyword>
<feature type="transmembrane region" description="Helical" evidence="6">
    <location>
        <begin position="140"/>
        <end position="160"/>
    </location>
</feature>
<evidence type="ECO:0000313" key="7">
    <source>
        <dbReference type="EMBL" id="MDX8491568.1"/>
    </source>
</evidence>
<feature type="transmembrane region" description="Helical" evidence="6">
    <location>
        <begin position="51"/>
        <end position="71"/>
    </location>
</feature>
<keyword evidence="2" id="KW-1003">Cell membrane</keyword>
<feature type="transmembrane region" description="Helical" evidence="6">
    <location>
        <begin position="21"/>
        <end position="39"/>
    </location>
</feature>
<name>A0ABU4YXL6_9HYPH</name>
<dbReference type="PANTHER" id="PTHR39087">
    <property type="entry name" value="UPF0104 MEMBRANE PROTEIN MJ1595"/>
    <property type="match status" value="1"/>
</dbReference>
<feature type="transmembrane region" description="Helical" evidence="6">
    <location>
        <begin position="172"/>
        <end position="192"/>
    </location>
</feature>
<feature type="transmembrane region" description="Helical" evidence="6">
    <location>
        <begin position="231"/>
        <end position="252"/>
    </location>
</feature>
<dbReference type="EMBL" id="JAVIJC010000006">
    <property type="protein sequence ID" value="MDX8491568.1"/>
    <property type="molecule type" value="Genomic_DNA"/>
</dbReference>
<proteinExistence type="predicted"/>
<dbReference type="Pfam" id="PF03706">
    <property type="entry name" value="LPG_synthase_TM"/>
    <property type="match status" value="1"/>
</dbReference>
<feature type="transmembrane region" description="Helical" evidence="6">
    <location>
        <begin position="258"/>
        <end position="277"/>
    </location>
</feature>
<comment type="caution">
    <text evidence="7">The sequence shown here is derived from an EMBL/GenBank/DDBJ whole genome shotgun (WGS) entry which is preliminary data.</text>
</comment>
<keyword evidence="3 6" id="KW-0812">Transmembrane</keyword>
<comment type="subcellular location">
    <subcellularLocation>
        <location evidence="1">Cell membrane</location>
        <topology evidence="1">Multi-pass membrane protein</topology>
    </subcellularLocation>
</comment>
<evidence type="ECO:0000256" key="6">
    <source>
        <dbReference type="SAM" id="Phobius"/>
    </source>
</evidence>
<accession>A0ABU4YXL6</accession>
<dbReference type="Proteomes" id="UP001271249">
    <property type="component" value="Unassembled WGS sequence"/>
</dbReference>
<evidence type="ECO:0000256" key="5">
    <source>
        <dbReference type="ARBA" id="ARBA00023136"/>
    </source>
</evidence>